<comment type="caution">
    <text evidence="1">The sequence shown here is derived from an EMBL/GenBank/DDBJ whole genome shotgun (WGS) entry which is preliminary data.</text>
</comment>
<dbReference type="EMBL" id="JBHRZT010000073">
    <property type="protein sequence ID" value="MFC3886382.1"/>
    <property type="molecule type" value="Genomic_DNA"/>
</dbReference>
<evidence type="ECO:0000313" key="1">
    <source>
        <dbReference type="EMBL" id="MFC3886382.1"/>
    </source>
</evidence>
<dbReference type="RefSeq" id="WP_377918809.1">
    <property type="nucleotide sequence ID" value="NZ_JBHRZT010000073.1"/>
</dbReference>
<protein>
    <submittedName>
        <fullName evidence="1">Uncharacterized protein</fullName>
    </submittedName>
</protein>
<dbReference type="Proteomes" id="UP001595752">
    <property type="component" value="Unassembled WGS sequence"/>
</dbReference>
<name>A0ABV8B803_9BACI</name>
<proteinExistence type="predicted"/>
<gene>
    <name evidence="1" type="ORF">ACFOU2_23995</name>
</gene>
<organism evidence="1 2">
    <name type="scientific">Bacillus songklensis</name>
    <dbReference type="NCBI Taxonomy" id="1069116"/>
    <lineage>
        <taxon>Bacteria</taxon>
        <taxon>Bacillati</taxon>
        <taxon>Bacillota</taxon>
        <taxon>Bacilli</taxon>
        <taxon>Bacillales</taxon>
        <taxon>Bacillaceae</taxon>
        <taxon>Bacillus</taxon>
    </lineage>
</organism>
<sequence>MKQTFWRDVQQSEELELRDLVHRTLLDYSKQGIAKLIENFL</sequence>
<keyword evidence="2" id="KW-1185">Reference proteome</keyword>
<reference evidence="2" key="1">
    <citation type="journal article" date="2019" name="Int. J. Syst. Evol. Microbiol.">
        <title>The Global Catalogue of Microorganisms (GCM) 10K type strain sequencing project: providing services to taxonomists for standard genome sequencing and annotation.</title>
        <authorList>
            <consortium name="The Broad Institute Genomics Platform"/>
            <consortium name="The Broad Institute Genome Sequencing Center for Infectious Disease"/>
            <person name="Wu L."/>
            <person name="Ma J."/>
        </authorList>
    </citation>
    <scope>NUCLEOTIDE SEQUENCE [LARGE SCALE GENOMIC DNA]</scope>
    <source>
        <strain evidence="2">CCUG 61889</strain>
    </source>
</reference>
<evidence type="ECO:0000313" key="2">
    <source>
        <dbReference type="Proteomes" id="UP001595752"/>
    </source>
</evidence>
<accession>A0ABV8B803</accession>